<accession>A0A4D7DRR0</accession>
<sequence length="230" mass="25843">MKTLIELFWQRYAELKSAVDRNDAPKIATLDRELDNLLESITSRKNASSAEILEQFRFAIDLLNEEAEDIGCVQRNSEVLRKLVDRYIGAGLPRDGSNPDEHGAQWSPYVILDEDRLDDLDERVVVVSPGYRINYTNAANAASLHANVSEIIGKHIAELVGIHHFQQAFRQKLDACFKGEAGKYTYAEDTDGHTVVKSFDMSPCYSPSYKLVGAIVVVKELQDRRSRAVA</sequence>
<dbReference type="AlphaFoldDB" id="A0A4D7DRR0"/>
<feature type="domain" description="PAS fold-4" evidence="1">
    <location>
        <begin position="118"/>
        <end position="225"/>
    </location>
</feature>
<name>A0A4D7DRR0_9HYPH</name>
<gene>
    <name evidence="2" type="ORF">CFBP5473_09580</name>
    <name evidence="3" type="ORF">CFBP5477_010205</name>
</gene>
<dbReference type="Pfam" id="PF08448">
    <property type="entry name" value="PAS_4"/>
    <property type="match status" value="1"/>
</dbReference>
<dbReference type="OrthoDB" id="7865850at2"/>
<dbReference type="Proteomes" id="UP000298545">
    <property type="component" value="Chromosome circular"/>
</dbReference>
<reference evidence="3" key="2">
    <citation type="submission" date="2023-05" db="EMBL/GenBank/DDBJ databases">
        <title>Complete genome sequence of Agrobacterium larrymoorei CFBP5477.</title>
        <authorList>
            <person name="Yen H.-C."/>
            <person name="Chou L."/>
            <person name="Lin Y.-C."/>
            <person name="Lai E.-M."/>
            <person name="Kuo C.-H."/>
        </authorList>
    </citation>
    <scope>NUCLEOTIDE SEQUENCE</scope>
    <source>
        <strain evidence="3">CFBP5477</strain>
    </source>
</reference>
<proteinExistence type="predicted"/>
<dbReference type="Gene3D" id="3.30.450.20">
    <property type="entry name" value="PAS domain"/>
    <property type="match status" value="1"/>
</dbReference>
<dbReference type="InterPro" id="IPR013656">
    <property type="entry name" value="PAS_4"/>
</dbReference>
<reference evidence="2 4" key="1">
    <citation type="submission" date="2019-04" db="EMBL/GenBank/DDBJ databases">
        <title>Complete genome sequence of Agrobacterium larrymoorei CFBP5473.</title>
        <authorList>
            <person name="Haryono M."/>
            <person name="Chou L."/>
            <person name="Lin Y.-C."/>
            <person name="Lai E.-M."/>
            <person name="Kuo C.-H."/>
        </authorList>
    </citation>
    <scope>NUCLEOTIDE SEQUENCE [LARGE SCALE GENOMIC DNA]</scope>
    <source>
        <strain evidence="2 4">CFBP5473</strain>
    </source>
</reference>
<dbReference type="EMBL" id="CP039691">
    <property type="protein sequence ID" value="QCI98134.1"/>
    <property type="molecule type" value="Genomic_DNA"/>
</dbReference>
<organism evidence="2 4">
    <name type="scientific">Agrobacterium larrymoorei</name>
    <dbReference type="NCBI Taxonomy" id="160699"/>
    <lineage>
        <taxon>Bacteria</taxon>
        <taxon>Pseudomonadati</taxon>
        <taxon>Pseudomonadota</taxon>
        <taxon>Alphaproteobacteria</taxon>
        <taxon>Hyphomicrobiales</taxon>
        <taxon>Rhizobiaceae</taxon>
        <taxon>Rhizobium/Agrobacterium group</taxon>
        <taxon>Agrobacterium</taxon>
    </lineage>
</organism>
<evidence type="ECO:0000313" key="3">
    <source>
        <dbReference type="EMBL" id="WHA40205.1"/>
    </source>
</evidence>
<evidence type="ECO:0000313" key="4">
    <source>
        <dbReference type="Proteomes" id="UP000298545"/>
    </source>
</evidence>
<dbReference type="Proteomes" id="UP000298664">
    <property type="component" value="Chromosome Circular"/>
</dbReference>
<dbReference type="RefSeq" id="WP_027675805.1">
    <property type="nucleotide sequence ID" value="NZ_CP039691.1"/>
</dbReference>
<protein>
    <submittedName>
        <fullName evidence="3">PAS domain-containing protein</fullName>
    </submittedName>
</protein>
<evidence type="ECO:0000313" key="2">
    <source>
        <dbReference type="EMBL" id="QCI98134.1"/>
    </source>
</evidence>
<dbReference type="SUPFAM" id="SSF55785">
    <property type="entry name" value="PYP-like sensor domain (PAS domain)"/>
    <property type="match status" value="1"/>
</dbReference>
<dbReference type="EMBL" id="CP124733">
    <property type="protein sequence ID" value="WHA40205.1"/>
    <property type="molecule type" value="Genomic_DNA"/>
</dbReference>
<dbReference type="KEGG" id="alf:CFBP5473_09580"/>
<evidence type="ECO:0000259" key="1">
    <source>
        <dbReference type="Pfam" id="PF08448"/>
    </source>
</evidence>
<dbReference type="InterPro" id="IPR035965">
    <property type="entry name" value="PAS-like_dom_sf"/>
</dbReference>
<dbReference type="STRING" id="1367849.GCA_000518585_03084"/>